<dbReference type="PANTHER" id="PTHR35617">
    <property type="entry name" value="PHAGE_INTEGRASE DOMAIN-CONTAINING PROTEIN"/>
    <property type="match status" value="1"/>
</dbReference>
<name>A0A6J2YVK1_SITOR</name>
<dbReference type="Pfam" id="PF00589">
    <property type="entry name" value="Phage_integrase"/>
    <property type="match status" value="1"/>
</dbReference>
<dbReference type="GO" id="GO:0003677">
    <property type="term" value="F:DNA binding"/>
    <property type="evidence" value="ECO:0007669"/>
    <property type="project" value="InterPro"/>
</dbReference>
<evidence type="ECO:0000313" key="4">
    <source>
        <dbReference type="Proteomes" id="UP000504635"/>
    </source>
</evidence>
<dbReference type="AlphaFoldDB" id="A0A6J2YVK1"/>
<dbReference type="SUPFAM" id="SSF56349">
    <property type="entry name" value="DNA breaking-rejoining enzymes"/>
    <property type="match status" value="1"/>
</dbReference>
<dbReference type="GO" id="GO:0006310">
    <property type="term" value="P:DNA recombination"/>
    <property type="evidence" value="ECO:0007669"/>
    <property type="project" value="UniProtKB-KW"/>
</dbReference>
<dbReference type="Proteomes" id="UP000504635">
    <property type="component" value="Unplaced"/>
</dbReference>
<dbReference type="PROSITE" id="PS51898">
    <property type="entry name" value="TYR_RECOMBINASE"/>
    <property type="match status" value="1"/>
</dbReference>
<dbReference type="RefSeq" id="XP_030767304.1">
    <property type="nucleotide sequence ID" value="XM_030911444.1"/>
</dbReference>
<dbReference type="InterPro" id="IPR011010">
    <property type="entry name" value="DNA_brk_join_enz"/>
</dbReference>
<dbReference type="GeneID" id="115891043"/>
<evidence type="ECO:0000313" key="5">
    <source>
        <dbReference type="RefSeq" id="XP_030767304.1"/>
    </source>
</evidence>
<protein>
    <submittedName>
        <fullName evidence="5">Uncharacterized protein LOC115891043</fullName>
    </submittedName>
</protein>
<dbReference type="InterPro" id="IPR002104">
    <property type="entry name" value="Integrase_catalytic"/>
</dbReference>
<dbReference type="SUPFAM" id="SSF47823">
    <property type="entry name" value="lambda integrase-like, N-terminal domain"/>
    <property type="match status" value="1"/>
</dbReference>
<dbReference type="InterPro" id="IPR013762">
    <property type="entry name" value="Integrase-like_cat_sf"/>
</dbReference>
<organism evidence="4 5">
    <name type="scientific">Sitophilus oryzae</name>
    <name type="common">Rice weevil</name>
    <name type="synonym">Curculio oryzae</name>
    <dbReference type="NCBI Taxonomy" id="7048"/>
    <lineage>
        <taxon>Eukaryota</taxon>
        <taxon>Metazoa</taxon>
        <taxon>Ecdysozoa</taxon>
        <taxon>Arthropoda</taxon>
        <taxon>Hexapoda</taxon>
        <taxon>Insecta</taxon>
        <taxon>Pterygota</taxon>
        <taxon>Neoptera</taxon>
        <taxon>Endopterygota</taxon>
        <taxon>Coleoptera</taxon>
        <taxon>Polyphaga</taxon>
        <taxon>Cucujiformia</taxon>
        <taxon>Curculionidae</taxon>
        <taxon>Dryophthorinae</taxon>
        <taxon>Sitophilus</taxon>
    </lineage>
</organism>
<dbReference type="OrthoDB" id="5960276at2759"/>
<sequence>MELQSEGSEHPRGLIQPSPAEKEKDPILMETSPLMADNYPGCRPFIREAFVKKGFPEEAIASIVASVADSTLKQYDTWFKKWWGFCCDINHDKWSYDLTTFIKFLSIQVDNSNSYSSINACKSALSFVLPIDTRDEGIIKRYLKGIYNQRPPRPKYNTTWDPHPVLSLLENMFPLSTLSLEKLSHKLVTLLAIITAHRVQTFSKIRLSYINQFDDRIEILIPDTVKTSGKNKFQPVLKLPFFRDKPGLCLASTVLFYLNTTKSLRADNNDYLILTHRKPYHTATSQTISRWIRSTLKSAGVDTSKFSGHSTRHASTSAAYRGGVNIEEIRKYAGWTEKSNVFNKFYNKPISTPADLFAKGVLQGSSITC</sequence>
<feature type="region of interest" description="Disordered" evidence="2">
    <location>
        <begin position="1"/>
        <end position="22"/>
    </location>
</feature>
<evidence type="ECO:0000256" key="1">
    <source>
        <dbReference type="ARBA" id="ARBA00023172"/>
    </source>
</evidence>
<evidence type="ECO:0000259" key="3">
    <source>
        <dbReference type="PROSITE" id="PS51898"/>
    </source>
</evidence>
<keyword evidence="4" id="KW-1185">Reference proteome</keyword>
<feature type="domain" description="Tyr recombinase" evidence="3">
    <location>
        <begin position="152"/>
        <end position="361"/>
    </location>
</feature>
<keyword evidence="1" id="KW-0233">DNA recombination</keyword>
<proteinExistence type="predicted"/>
<evidence type="ECO:0000256" key="2">
    <source>
        <dbReference type="SAM" id="MobiDB-lite"/>
    </source>
</evidence>
<dbReference type="KEGG" id="soy:115891043"/>
<dbReference type="InParanoid" id="A0A6J2YVK1"/>
<gene>
    <name evidence="5" type="primary">LOC115891043</name>
</gene>
<accession>A0A6J2YVK1</accession>
<dbReference type="PANTHER" id="PTHR35617:SF3">
    <property type="entry name" value="CORE-BINDING (CB) DOMAIN-CONTAINING PROTEIN"/>
    <property type="match status" value="1"/>
</dbReference>
<dbReference type="Gene3D" id="1.10.443.10">
    <property type="entry name" value="Intergrase catalytic core"/>
    <property type="match status" value="1"/>
</dbReference>
<reference evidence="5" key="1">
    <citation type="submission" date="2025-08" db="UniProtKB">
        <authorList>
            <consortium name="RefSeq"/>
        </authorList>
    </citation>
    <scope>IDENTIFICATION</scope>
    <source>
        <tissue evidence="5">Gonads</tissue>
    </source>
</reference>
<dbReference type="GO" id="GO:0015074">
    <property type="term" value="P:DNA integration"/>
    <property type="evidence" value="ECO:0007669"/>
    <property type="project" value="InterPro"/>
</dbReference>